<keyword evidence="1" id="KW-0472">Membrane</keyword>
<evidence type="ECO:0000256" key="1">
    <source>
        <dbReference type="SAM" id="Phobius"/>
    </source>
</evidence>
<dbReference type="InterPro" id="IPR000620">
    <property type="entry name" value="EamA_dom"/>
</dbReference>
<gene>
    <name evidence="4" type="ORF">DB31_1213</name>
</gene>
<feature type="transmembrane region" description="Helical" evidence="1">
    <location>
        <begin position="166"/>
        <end position="184"/>
    </location>
</feature>
<name>A0A085WEN5_9BACT</name>
<keyword evidence="2" id="KW-0732">Signal</keyword>
<organism evidence="4 5">
    <name type="scientific">Hyalangium minutum</name>
    <dbReference type="NCBI Taxonomy" id="394096"/>
    <lineage>
        <taxon>Bacteria</taxon>
        <taxon>Pseudomonadati</taxon>
        <taxon>Myxococcota</taxon>
        <taxon>Myxococcia</taxon>
        <taxon>Myxococcales</taxon>
        <taxon>Cystobacterineae</taxon>
        <taxon>Archangiaceae</taxon>
        <taxon>Hyalangium</taxon>
    </lineage>
</organism>
<proteinExistence type="predicted"/>
<feature type="transmembrane region" description="Helical" evidence="1">
    <location>
        <begin position="190"/>
        <end position="211"/>
    </location>
</feature>
<comment type="caution">
    <text evidence="4">The sequence shown here is derived from an EMBL/GenBank/DDBJ whole genome shotgun (WGS) entry which is preliminary data.</text>
</comment>
<accession>A0A085WEN5</accession>
<dbReference type="Proteomes" id="UP000028725">
    <property type="component" value="Unassembled WGS sequence"/>
</dbReference>
<reference evidence="4 5" key="1">
    <citation type="submission" date="2014-04" db="EMBL/GenBank/DDBJ databases">
        <title>Genome assembly of Hyalangium minutum DSM 14724.</title>
        <authorList>
            <person name="Sharma G."/>
            <person name="Subramanian S."/>
        </authorList>
    </citation>
    <scope>NUCLEOTIDE SEQUENCE [LARGE SCALE GENOMIC DNA]</scope>
    <source>
        <strain evidence="4 5">DSM 14724</strain>
    </source>
</reference>
<protein>
    <submittedName>
        <fullName evidence="4">Membrane protein</fullName>
    </submittedName>
</protein>
<feature type="domain" description="EamA" evidence="3">
    <location>
        <begin position="6"/>
        <end position="127"/>
    </location>
</feature>
<feature type="chain" id="PRO_5001799660" evidence="2">
    <location>
        <begin position="21"/>
        <end position="283"/>
    </location>
</feature>
<dbReference type="EMBL" id="JMCB01000011">
    <property type="protein sequence ID" value="KFE66148.1"/>
    <property type="molecule type" value="Genomic_DNA"/>
</dbReference>
<feature type="transmembrane region" description="Helical" evidence="1">
    <location>
        <begin position="249"/>
        <end position="267"/>
    </location>
</feature>
<dbReference type="PANTHER" id="PTHR22911">
    <property type="entry name" value="ACYL-MALONYL CONDENSING ENZYME-RELATED"/>
    <property type="match status" value="1"/>
</dbReference>
<evidence type="ECO:0000256" key="2">
    <source>
        <dbReference type="SAM" id="SignalP"/>
    </source>
</evidence>
<feature type="domain" description="EamA" evidence="3">
    <location>
        <begin position="138"/>
        <end position="262"/>
    </location>
</feature>
<evidence type="ECO:0000313" key="5">
    <source>
        <dbReference type="Proteomes" id="UP000028725"/>
    </source>
</evidence>
<evidence type="ECO:0000313" key="4">
    <source>
        <dbReference type="EMBL" id="KFE66148.1"/>
    </source>
</evidence>
<keyword evidence="5" id="KW-1185">Reference proteome</keyword>
<dbReference type="STRING" id="394096.DB31_1213"/>
<keyword evidence="1" id="KW-1133">Transmembrane helix</keyword>
<dbReference type="Pfam" id="PF00892">
    <property type="entry name" value="EamA"/>
    <property type="match status" value="2"/>
</dbReference>
<dbReference type="SUPFAM" id="SSF103481">
    <property type="entry name" value="Multidrug resistance efflux transporter EmrE"/>
    <property type="match status" value="2"/>
</dbReference>
<feature type="signal peptide" evidence="2">
    <location>
        <begin position="1"/>
        <end position="20"/>
    </location>
</feature>
<dbReference type="InterPro" id="IPR037185">
    <property type="entry name" value="EmrE-like"/>
</dbReference>
<dbReference type="AlphaFoldDB" id="A0A085WEN5"/>
<feature type="transmembrane region" description="Helical" evidence="1">
    <location>
        <begin position="29"/>
        <end position="47"/>
    </location>
</feature>
<feature type="transmembrane region" description="Helical" evidence="1">
    <location>
        <begin position="140"/>
        <end position="159"/>
    </location>
</feature>
<feature type="transmembrane region" description="Helical" evidence="1">
    <location>
        <begin position="111"/>
        <end position="128"/>
    </location>
</feature>
<feature type="transmembrane region" description="Helical" evidence="1">
    <location>
        <begin position="223"/>
        <end position="243"/>
    </location>
</feature>
<dbReference type="PANTHER" id="PTHR22911:SF79">
    <property type="entry name" value="MOBA-LIKE NTP TRANSFERASE DOMAIN-CONTAINING PROTEIN"/>
    <property type="match status" value="1"/>
</dbReference>
<keyword evidence="1" id="KW-0812">Transmembrane</keyword>
<feature type="transmembrane region" description="Helical" evidence="1">
    <location>
        <begin position="82"/>
        <end position="104"/>
    </location>
</feature>
<evidence type="ECO:0000259" key="3">
    <source>
        <dbReference type="Pfam" id="PF00892"/>
    </source>
</evidence>
<sequence length="283" mass="29591">MLRPRLYLLAAALLWSTAGAAVKLSTLSAYQIASGRSLIAALVLWLAFPAGRKRPSLRALGVAVAYAATVVLFIIANKLTTAANAIFLQDTAPLYVLLLSPLLLREKPSRGELMAAPIFLLGLSLFFLDQLQPGQLLGNGIALASGVAFALTILGLRAASSEGQVVLVWGNLLAGVSVLLPALGGPTPTVLDVGLLVFLGVFQLGLAYTLFNLGIRETPAVEASLLILLEPVLNPVWTFILAGERPGPWALVGGSIILLATAWRTVLGARSAGSPAQRTTAEQ</sequence>
<dbReference type="GO" id="GO:0016020">
    <property type="term" value="C:membrane"/>
    <property type="evidence" value="ECO:0007669"/>
    <property type="project" value="InterPro"/>
</dbReference>
<feature type="transmembrane region" description="Helical" evidence="1">
    <location>
        <begin position="59"/>
        <end position="76"/>
    </location>
</feature>
<dbReference type="OrthoDB" id="9814731at2"/>